<dbReference type="CDD" id="cd00565">
    <property type="entry name" value="Ubl_ThiS"/>
    <property type="match status" value="1"/>
</dbReference>
<sequence length="67" mass="7494">MRLTVNGEIKEFDKESMTIEELVKELGIKVPNYAVAVGMEVIPKSEYKTYRLKDGDKVEIVTFVGGG</sequence>
<proteinExistence type="predicted"/>
<accession>A0A285NK36</accession>
<dbReference type="Proteomes" id="UP000219036">
    <property type="component" value="Unassembled WGS sequence"/>
</dbReference>
<dbReference type="EMBL" id="OBEI01000008">
    <property type="protein sequence ID" value="SNZ09860.1"/>
    <property type="molecule type" value="Genomic_DNA"/>
</dbReference>
<dbReference type="SUPFAM" id="SSF54285">
    <property type="entry name" value="MoaD/ThiS"/>
    <property type="match status" value="1"/>
</dbReference>
<dbReference type="Gene3D" id="3.10.20.30">
    <property type="match status" value="1"/>
</dbReference>
<organism evidence="1 2">
    <name type="scientific">Persephonella hydrogeniphila</name>
    <dbReference type="NCBI Taxonomy" id="198703"/>
    <lineage>
        <taxon>Bacteria</taxon>
        <taxon>Pseudomonadati</taxon>
        <taxon>Aquificota</taxon>
        <taxon>Aquificia</taxon>
        <taxon>Aquificales</taxon>
        <taxon>Hydrogenothermaceae</taxon>
        <taxon>Persephonella</taxon>
    </lineage>
</organism>
<dbReference type="RefSeq" id="WP_097000798.1">
    <property type="nucleotide sequence ID" value="NZ_OBEI01000008.1"/>
</dbReference>
<dbReference type="AlphaFoldDB" id="A0A285NK36"/>
<name>A0A285NK36_9AQUI</name>
<dbReference type="PANTHER" id="PTHR34472:SF1">
    <property type="entry name" value="SULFUR CARRIER PROTEIN THIS"/>
    <property type="match status" value="1"/>
</dbReference>
<gene>
    <name evidence="1" type="ORF">SAMN06265182_1637</name>
</gene>
<dbReference type="Pfam" id="PF02597">
    <property type="entry name" value="ThiS"/>
    <property type="match status" value="1"/>
</dbReference>
<reference evidence="2" key="1">
    <citation type="submission" date="2017-09" db="EMBL/GenBank/DDBJ databases">
        <authorList>
            <person name="Varghese N."/>
            <person name="Submissions S."/>
        </authorList>
    </citation>
    <scope>NUCLEOTIDE SEQUENCE [LARGE SCALE GENOMIC DNA]</scope>
    <source>
        <strain evidence="2">DSM 15103</strain>
    </source>
</reference>
<keyword evidence="2" id="KW-1185">Reference proteome</keyword>
<dbReference type="NCBIfam" id="TIGR01683">
    <property type="entry name" value="thiS"/>
    <property type="match status" value="1"/>
</dbReference>
<protein>
    <submittedName>
        <fullName evidence="1">Sulfur carrier protein</fullName>
    </submittedName>
</protein>
<dbReference type="InterPro" id="IPR012675">
    <property type="entry name" value="Beta-grasp_dom_sf"/>
</dbReference>
<dbReference type="InterPro" id="IPR016155">
    <property type="entry name" value="Mopterin_synth/thiamin_S_b"/>
</dbReference>
<dbReference type="OrthoDB" id="197113at2"/>
<evidence type="ECO:0000313" key="2">
    <source>
        <dbReference type="Proteomes" id="UP000219036"/>
    </source>
</evidence>
<dbReference type="PANTHER" id="PTHR34472">
    <property type="entry name" value="SULFUR CARRIER PROTEIN THIS"/>
    <property type="match status" value="1"/>
</dbReference>
<dbReference type="InterPro" id="IPR010035">
    <property type="entry name" value="Thi_S"/>
</dbReference>
<evidence type="ECO:0000313" key="1">
    <source>
        <dbReference type="EMBL" id="SNZ09860.1"/>
    </source>
</evidence>
<dbReference type="InterPro" id="IPR003749">
    <property type="entry name" value="ThiS/MoaD-like"/>
</dbReference>